<accession>A0A0A7PNQ5</accession>
<keyword evidence="2" id="KW-1185">Reference proteome</keyword>
<name>A0A0A7PNQ5_9SPHN</name>
<evidence type="ECO:0000313" key="1">
    <source>
        <dbReference type="EMBL" id="AJA10863.1"/>
    </source>
</evidence>
<reference evidence="1 2" key="1">
    <citation type="journal article" date="2015" name="Int. J. Syst. Evol. Microbiol.">
        <title>Description of Sphingopyxis fribergensis sp. nov. - a soil bacterium with the ability to degrade styrene and phenylacetic acid.</title>
        <authorList>
            <person name="Oelschlagel M."/>
            <person name="Ruckert C."/>
            <person name="Kalinowski J."/>
            <person name="Schmidt G."/>
            <person name="Schlomann M."/>
            <person name="Tischler D."/>
        </authorList>
    </citation>
    <scope>NUCLEOTIDE SEQUENCE [LARGE SCALE GENOMIC DNA]</scope>
    <source>
        <strain evidence="1 2">Kp5.2</strain>
    </source>
</reference>
<organism evidence="1 2">
    <name type="scientific">Sphingopyxis fribergensis</name>
    <dbReference type="NCBI Taxonomy" id="1515612"/>
    <lineage>
        <taxon>Bacteria</taxon>
        <taxon>Pseudomonadati</taxon>
        <taxon>Pseudomonadota</taxon>
        <taxon>Alphaproteobacteria</taxon>
        <taxon>Sphingomonadales</taxon>
        <taxon>Sphingomonadaceae</taxon>
        <taxon>Sphingopyxis</taxon>
    </lineage>
</organism>
<dbReference type="OrthoDB" id="8304384at2"/>
<dbReference type="RefSeq" id="WP_052208607.1">
    <property type="nucleotide sequence ID" value="NZ_CP009122.1"/>
</dbReference>
<evidence type="ECO:0000313" key="2">
    <source>
        <dbReference type="Proteomes" id="UP000030907"/>
    </source>
</evidence>
<gene>
    <name evidence="1" type="ORF">SKP52_19985</name>
</gene>
<dbReference type="AlphaFoldDB" id="A0A0A7PNQ5"/>
<dbReference type="HOGENOM" id="CLU_1674223_0_0_5"/>
<dbReference type="Proteomes" id="UP000030907">
    <property type="component" value="Chromosome"/>
</dbReference>
<dbReference type="STRING" id="1515612.SKP52_19985"/>
<sequence>MTERTGNASVAGATTIILDGDAVHAMAPLGAVLRYFDGAPQPPARHTRKLRDWQTRNSTGRLVEKSPSAAIGDRTCSASFVLHEGTFMSGITPVLVVRRHYMVTTDLRFEVVELPQPGMVRVLTRWNGKDELRHLAANMADAESWASRNRYSNLVLQLVEDEPVVSTIRRAA</sequence>
<protein>
    <submittedName>
        <fullName evidence="1">Uncharacterized protein</fullName>
    </submittedName>
</protein>
<dbReference type="KEGG" id="sphk:SKP52_19985"/>
<dbReference type="EMBL" id="CP009122">
    <property type="protein sequence ID" value="AJA10863.1"/>
    <property type="molecule type" value="Genomic_DNA"/>
</dbReference>
<proteinExistence type="predicted"/>